<proteinExistence type="predicted"/>
<dbReference type="PANTHER" id="PTHR33121">
    <property type="entry name" value="CYCLIC DI-GMP PHOSPHODIESTERASE PDEF"/>
    <property type="match status" value="1"/>
</dbReference>
<evidence type="ECO:0000313" key="3">
    <source>
        <dbReference type="Proteomes" id="UP001387447"/>
    </source>
</evidence>
<evidence type="ECO:0000313" key="2">
    <source>
        <dbReference type="EMBL" id="MEK9511927.1"/>
    </source>
</evidence>
<reference evidence="2 3" key="1">
    <citation type="journal article" date="2024" name="Front. Microbiol.">
        <title>Transcriptomic insights into the dominance of two phototrophs throughout the water column of a tropical hypersaline-alkaline crater lake (Dziani Dzaha, Mayotte).</title>
        <authorList>
            <person name="Duperron S."/>
            <person name="Halary S."/>
            <person name="Bouly J.-P."/>
            <person name="Roussel T."/>
            <person name="Hugoni M."/>
            <person name="Bruto M."/>
            <person name="Oger P."/>
            <person name="Duval C."/>
            <person name="Woo A."/>
            <person name="Jezequiel D."/>
            <person name="Ader M."/>
            <person name="Leboulanger C."/>
            <person name="Agogue H."/>
            <person name="Grossi V."/>
            <person name="Trousselier M."/>
            <person name="Bernard C."/>
        </authorList>
    </citation>
    <scope>NUCLEOTIDE SEQUENCE [LARGE SCALE GENOMIC DNA]</scope>
    <source>
        <strain evidence="2 3">PMC 851.14</strain>
    </source>
</reference>
<accession>A0ABU9EJ25</accession>
<gene>
    <name evidence="2" type="ORF">AAEJ74_09565</name>
</gene>
<dbReference type="InterPro" id="IPR001633">
    <property type="entry name" value="EAL_dom"/>
</dbReference>
<dbReference type="Gene3D" id="3.20.20.450">
    <property type="entry name" value="EAL domain"/>
    <property type="match status" value="1"/>
</dbReference>
<dbReference type="PANTHER" id="PTHR33121:SF70">
    <property type="entry name" value="SIGNALING PROTEIN YKOW"/>
    <property type="match status" value="1"/>
</dbReference>
<evidence type="ECO:0000259" key="1">
    <source>
        <dbReference type="PROSITE" id="PS50883"/>
    </source>
</evidence>
<comment type="caution">
    <text evidence="2">The sequence shown here is derived from an EMBL/GenBank/DDBJ whole genome shotgun (WGS) entry which is preliminary data.</text>
</comment>
<sequence length="75" mass="8421">MMSVNMSVRQFASSTLLVDIDRVLANTGVNPQAIKLEITESALMDNPEMAIALTSKLRYVLRTRYANAKNWDQFG</sequence>
<dbReference type="EMBL" id="JBBWYZ010000007">
    <property type="protein sequence ID" value="MEK9511927.1"/>
    <property type="molecule type" value="Genomic_DNA"/>
</dbReference>
<organism evidence="2 3">
    <name type="scientific">Limnospira fusiformis PMC 851.14</name>
    <dbReference type="NCBI Taxonomy" id="2219512"/>
    <lineage>
        <taxon>Bacteria</taxon>
        <taxon>Bacillati</taxon>
        <taxon>Cyanobacteriota</taxon>
        <taxon>Cyanophyceae</taxon>
        <taxon>Oscillatoriophycideae</taxon>
        <taxon>Oscillatoriales</taxon>
        <taxon>Sirenicapillariaceae</taxon>
        <taxon>Limnospira</taxon>
    </lineage>
</organism>
<dbReference type="InterPro" id="IPR035919">
    <property type="entry name" value="EAL_sf"/>
</dbReference>
<dbReference type="RefSeq" id="WP_006621684.1">
    <property type="nucleotide sequence ID" value="NZ_JBBWYZ010000007.1"/>
</dbReference>
<dbReference type="Proteomes" id="UP001387447">
    <property type="component" value="Unassembled WGS sequence"/>
</dbReference>
<dbReference type="InterPro" id="IPR050706">
    <property type="entry name" value="Cyclic-di-GMP_PDE-like"/>
</dbReference>
<keyword evidence="3" id="KW-1185">Reference proteome</keyword>
<dbReference type="SUPFAM" id="SSF141868">
    <property type="entry name" value="EAL domain-like"/>
    <property type="match status" value="1"/>
</dbReference>
<dbReference type="PROSITE" id="PS50883">
    <property type="entry name" value="EAL"/>
    <property type="match status" value="1"/>
</dbReference>
<feature type="domain" description="EAL" evidence="1">
    <location>
        <begin position="1"/>
        <end position="75"/>
    </location>
</feature>
<protein>
    <submittedName>
        <fullName evidence="2">EAL domain-containing protein</fullName>
    </submittedName>
</protein>
<name>A0ABU9EJ25_LIMFS</name>